<sequence length="87" mass="10343">MAYINFHKYVLIFLFSFLNQTHPHHPTLSPFFFRLTTFSLSLSPFSVSSLPVSQILYLPLMECNFFMLQIFNSIDSQNRKSIIFWFP</sequence>
<dbReference type="AlphaFoldDB" id="A0A2P6SNE1"/>
<reference evidence="2 3" key="1">
    <citation type="journal article" date="2018" name="Nat. Genet.">
        <title>The Rosa genome provides new insights in the design of modern roses.</title>
        <authorList>
            <person name="Bendahmane M."/>
        </authorList>
    </citation>
    <scope>NUCLEOTIDE SEQUENCE [LARGE SCALE GENOMIC DNA]</scope>
    <source>
        <strain evidence="3">cv. Old Blush</strain>
    </source>
</reference>
<accession>A0A2P6SNE1</accession>
<comment type="caution">
    <text evidence="2">The sequence shown here is derived from an EMBL/GenBank/DDBJ whole genome shotgun (WGS) entry which is preliminary data.</text>
</comment>
<evidence type="ECO:0000313" key="2">
    <source>
        <dbReference type="EMBL" id="PRQ60152.1"/>
    </source>
</evidence>
<gene>
    <name evidence="2" type="ORF">RchiOBHm_Chr1g0378091</name>
</gene>
<feature type="signal peptide" evidence="1">
    <location>
        <begin position="1"/>
        <end position="23"/>
    </location>
</feature>
<keyword evidence="3" id="KW-1185">Reference proteome</keyword>
<dbReference type="EMBL" id="PDCK01000039">
    <property type="protein sequence ID" value="PRQ60152.1"/>
    <property type="molecule type" value="Genomic_DNA"/>
</dbReference>
<evidence type="ECO:0000313" key="3">
    <source>
        <dbReference type="Proteomes" id="UP000238479"/>
    </source>
</evidence>
<dbReference type="Gramene" id="PRQ60152">
    <property type="protein sequence ID" value="PRQ60152"/>
    <property type="gene ID" value="RchiOBHm_Chr1g0378091"/>
</dbReference>
<dbReference type="Proteomes" id="UP000238479">
    <property type="component" value="Chromosome 1"/>
</dbReference>
<keyword evidence="1" id="KW-0732">Signal</keyword>
<name>A0A2P6SNE1_ROSCH</name>
<organism evidence="2 3">
    <name type="scientific">Rosa chinensis</name>
    <name type="common">China rose</name>
    <dbReference type="NCBI Taxonomy" id="74649"/>
    <lineage>
        <taxon>Eukaryota</taxon>
        <taxon>Viridiplantae</taxon>
        <taxon>Streptophyta</taxon>
        <taxon>Embryophyta</taxon>
        <taxon>Tracheophyta</taxon>
        <taxon>Spermatophyta</taxon>
        <taxon>Magnoliopsida</taxon>
        <taxon>eudicotyledons</taxon>
        <taxon>Gunneridae</taxon>
        <taxon>Pentapetalae</taxon>
        <taxon>rosids</taxon>
        <taxon>fabids</taxon>
        <taxon>Rosales</taxon>
        <taxon>Rosaceae</taxon>
        <taxon>Rosoideae</taxon>
        <taxon>Rosoideae incertae sedis</taxon>
        <taxon>Rosa</taxon>
    </lineage>
</organism>
<protein>
    <submittedName>
        <fullName evidence="2">Uncharacterized protein</fullName>
    </submittedName>
</protein>
<evidence type="ECO:0000256" key="1">
    <source>
        <dbReference type="SAM" id="SignalP"/>
    </source>
</evidence>
<feature type="chain" id="PRO_5015154646" evidence="1">
    <location>
        <begin position="24"/>
        <end position="87"/>
    </location>
</feature>
<proteinExistence type="predicted"/>